<dbReference type="GO" id="GO:0007165">
    <property type="term" value="P:signal transduction"/>
    <property type="evidence" value="ECO:0007669"/>
    <property type="project" value="InterPro"/>
</dbReference>
<comment type="caution">
    <text evidence="2">The sequence shown here is derived from an EMBL/GenBank/DDBJ whole genome shotgun (WGS) entry which is preliminary data.</text>
</comment>
<reference evidence="2 3" key="1">
    <citation type="submission" date="2019-04" db="EMBL/GenBank/DDBJ databases">
        <title>Geobacter ruber sp. nov., ferric-reducing bacteria isolated from paddy soil.</title>
        <authorList>
            <person name="Xu Z."/>
            <person name="Masuda Y."/>
            <person name="Itoh H."/>
            <person name="Senoo K."/>
        </authorList>
    </citation>
    <scope>NUCLEOTIDE SEQUENCE [LARGE SCALE GENOMIC DNA]</scope>
    <source>
        <strain evidence="2 3">Red88</strain>
    </source>
</reference>
<dbReference type="GO" id="GO:0005829">
    <property type="term" value="C:cytosol"/>
    <property type="evidence" value="ECO:0007669"/>
    <property type="project" value="TreeGrafter"/>
</dbReference>
<dbReference type="InterPro" id="IPR039315">
    <property type="entry name" value="CheW"/>
</dbReference>
<dbReference type="AlphaFoldDB" id="A0A5A9XT56"/>
<organism evidence="2 3">
    <name type="scientific">Oryzomonas rubra</name>
    <dbReference type="NCBI Taxonomy" id="2509454"/>
    <lineage>
        <taxon>Bacteria</taxon>
        <taxon>Pseudomonadati</taxon>
        <taxon>Thermodesulfobacteriota</taxon>
        <taxon>Desulfuromonadia</taxon>
        <taxon>Geobacterales</taxon>
        <taxon>Geobacteraceae</taxon>
        <taxon>Oryzomonas</taxon>
    </lineage>
</organism>
<dbReference type="Gene3D" id="2.40.50.180">
    <property type="entry name" value="CheA-289, Domain 4"/>
    <property type="match status" value="1"/>
</dbReference>
<dbReference type="InterPro" id="IPR036061">
    <property type="entry name" value="CheW-like_dom_sf"/>
</dbReference>
<dbReference type="RefSeq" id="WP_149305830.1">
    <property type="nucleotide sequence ID" value="NZ_SRSD01000001.1"/>
</dbReference>
<evidence type="ECO:0000259" key="1">
    <source>
        <dbReference type="PROSITE" id="PS50851"/>
    </source>
</evidence>
<dbReference type="Gene3D" id="2.30.30.40">
    <property type="entry name" value="SH3 Domains"/>
    <property type="match status" value="1"/>
</dbReference>
<protein>
    <submittedName>
        <fullName evidence="2">Chemotaxis protein CheW</fullName>
    </submittedName>
</protein>
<dbReference type="OrthoDB" id="9790406at2"/>
<evidence type="ECO:0000313" key="2">
    <source>
        <dbReference type="EMBL" id="KAA0895249.1"/>
    </source>
</evidence>
<sequence>MKTDLQNIELACFSLGNRLFAVDIMRIKEIILPQKLSGLPRESDLLEGVINLRGELIPVMDMRNRFGMPKADERERVPGRLLIVSLQGQMLALAVDNVQEVITVPAGEIKPAPDITEGIGMEYVLGMCLSHEQMFMILDIDSLLAPSDIRLESLRG</sequence>
<dbReference type="PANTHER" id="PTHR22617:SF23">
    <property type="entry name" value="CHEMOTAXIS PROTEIN CHEW"/>
    <property type="match status" value="1"/>
</dbReference>
<dbReference type="PANTHER" id="PTHR22617">
    <property type="entry name" value="CHEMOTAXIS SENSOR HISTIDINE KINASE-RELATED"/>
    <property type="match status" value="1"/>
</dbReference>
<accession>A0A5A9XT56</accession>
<feature type="domain" description="CheW-like" evidence="1">
    <location>
        <begin position="7"/>
        <end position="149"/>
    </location>
</feature>
<dbReference type="EMBL" id="SRSD01000001">
    <property type="protein sequence ID" value="KAA0895249.1"/>
    <property type="molecule type" value="Genomic_DNA"/>
</dbReference>
<gene>
    <name evidence="2" type="ORF">ET418_01645</name>
</gene>
<dbReference type="Proteomes" id="UP000324298">
    <property type="component" value="Unassembled WGS sequence"/>
</dbReference>
<dbReference type="PROSITE" id="PS50851">
    <property type="entry name" value="CHEW"/>
    <property type="match status" value="1"/>
</dbReference>
<dbReference type="InterPro" id="IPR002545">
    <property type="entry name" value="CheW-lke_dom"/>
</dbReference>
<evidence type="ECO:0000313" key="3">
    <source>
        <dbReference type="Proteomes" id="UP000324298"/>
    </source>
</evidence>
<dbReference type="SMART" id="SM00260">
    <property type="entry name" value="CheW"/>
    <property type="match status" value="1"/>
</dbReference>
<name>A0A5A9XT56_9BACT</name>
<keyword evidence="3" id="KW-1185">Reference proteome</keyword>
<dbReference type="SUPFAM" id="SSF50341">
    <property type="entry name" value="CheW-like"/>
    <property type="match status" value="1"/>
</dbReference>
<proteinExistence type="predicted"/>
<dbReference type="GO" id="GO:0006935">
    <property type="term" value="P:chemotaxis"/>
    <property type="evidence" value="ECO:0007669"/>
    <property type="project" value="InterPro"/>
</dbReference>
<dbReference type="Pfam" id="PF01584">
    <property type="entry name" value="CheW"/>
    <property type="match status" value="1"/>
</dbReference>